<gene>
    <name evidence="7" type="ORF">CYR55_13025</name>
</gene>
<dbReference type="AlphaFoldDB" id="A0A2N5E4I3"/>
<evidence type="ECO:0000256" key="4">
    <source>
        <dbReference type="ARBA" id="ARBA00023263"/>
    </source>
</evidence>
<evidence type="ECO:0000259" key="6">
    <source>
        <dbReference type="Pfam" id="PF00419"/>
    </source>
</evidence>
<keyword evidence="3" id="KW-0732">Signal</keyword>
<dbReference type="InterPro" id="IPR000259">
    <property type="entry name" value="Adhesion_dom_fimbrial"/>
</dbReference>
<comment type="subcellular location">
    <subcellularLocation>
        <location evidence="1">Fimbrium</location>
    </subcellularLocation>
</comment>
<dbReference type="PANTHER" id="PTHR33420:SF3">
    <property type="entry name" value="FIMBRIAL SUBUNIT ELFA"/>
    <property type="match status" value="1"/>
</dbReference>
<comment type="similarity">
    <text evidence="2">Belongs to the fimbrial protein family.</text>
</comment>
<evidence type="ECO:0000313" key="8">
    <source>
        <dbReference type="Proteomes" id="UP000234240"/>
    </source>
</evidence>
<dbReference type="InterPro" id="IPR050263">
    <property type="entry name" value="Bact_Fimbrial_Adh_Pro"/>
</dbReference>
<dbReference type="GO" id="GO:0043709">
    <property type="term" value="P:cell adhesion involved in single-species biofilm formation"/>
    <property type="evidence" value="ECO:0007669"/>
    <property type="project" value="TreeGrafter"/>
</dbReference>
<dbReference type="Gene3D" id="2.60.40.1090">
    <property type="entry name" value="Fimbrial-type adhesion domain"/>
    <property type="match status" value="1"/>
</dbReference>
<proteinExistence type="inferred from homology"/>
<comment type="caution">
    <text evidence="7">The sequence shown here is derived from an EMBL/GenBank/DDBJ whole genome shotgun (WGS) entry which is preliminary data.</text>
</comment>
<evidence type="ECO:0000256" key="1">
    <source>
        <dbReference type="ARBA" id="ARBA00004561"/>
    </source>
</evidence>
<feature type="domain" description="Fimbrial-type adhesion" evidence="6">
    <location>
        <begin position="227"/>
        <end position="367"/>
    </location>
</feature>
<dbReference type="Proteomes" id="UP000234240">
    <property type="component" value="Unassembled WGS sequence"/>
</dbReference>
<dbReference type="InterPro" id="IPR036937">
    <property type="entry name" value="Adhesion_dom_fimbrial_sf"/>
</dbReference>
<dbReference type="EMBL" id="PJZF01000010">
    <property type="protein sequence ID" value="PLR35885.1"/>
    <property type="molecule type" value="Genomic_DNA"/>
</dbReference>
<evidence type="ECO:0000256" key="2">
    <source>
        <dbReference type="ARBA" id="ARBA00006671"/>
    </source>
</evidence>
<dbReference type="PANTHER" id="PTHR33420">
    <property type="entry name" value="FIMBRIAL SUBUNIT ELFA-RELATED"/>
    <property type="match status" value="1"/>
</dbReference>
<sequence length="368" mass="39244">MNSAAPSSPRRRMSKDRPPWCGKRRPAVNQREPMLMLKTLFRRKSVCSGLLALTGLLAAHNSVAGACYFANGATTTTAMMTLPADIKVQQGAPVDTVIGTWDAANGRTDITCTATFNTWVGYDIITAAEEVSGSRHVYKTNIPGIGIRGWSGNDARYVISDRSALLPKHMGSSNAPTTGYLPSANYRIQLVVTGPVEDGTLDLSRFTAGLWYDDLPATRLQFSTPTIHVIANACEIQTGNIQVPLGDTPATLLDQPGKTSTPVNFTVGLLCDAGTNVNITYTGPIVSGRPDTLQLDNTGEAGSAKGVGVQILQANSSTPLQFGKEYAMQKAVPAGALSLPFQARYIRLESALEPGEANATATFEMTYR</sequence>
<dbReference type="OrthoDB" id="6580839at2"/>
<keyword evidence="8" id="KW-1185">Reference proteome</keyword>
<evidence type="ECO:0000313" key="7">
    <source>
        <dbReference type="EMBL" id="PLR35885.1"/>
    </source>
</evidence>
<reference evidence="7 8" key="1">
    <citation type="submission" date="2017-12" db="EMBL/GenBank/DDBJ databases">
        <title>Characterization of six clinical isolates of Enterochimera gen. nov., a novel genus of the Yersiniaciae family and the three species Enterochimera arupensis sp. nov., Enterochimera coloradensis sp. nov, and Enterochimera californica sp. nov.</title>
        <authorList>
            <person name="Rossi A."/>
            <person name="Fisher M."/>
        </authorList>
    </citation>
    <scope>NUCLEOTIDE SEQUENCE [LARGE SCALE GENOMIC DNA]</scope>
    <source>
        <strain evidence="8">2015-Iso6</strain>
    </source>
</reference>
<dbReference type="Gene3D" id="2.60.40.3310">
    <property type="match status" value="1"/>
</dbReference>
<dbReference type="InterPro" id="IPR008966">
    <property type="entry name" value="Adhesion_dom_sf"/>
</dbReference>
<dbReference type="GO" id="GO:0009289">
    <property type="term" value="C:pilus"/>
    <property type="evidence" value="ECO:0007669"/>
    <property type="project" value="UniProtKB-SubCell"/>
</dbReference>
<keyword evidence="4" id="KW-0281">Fimbrium</keyword>
<dbReference type="Pfam" id="PF00419">
    <property type="entry name" value="Fimbrial"/>
    <property type="match status" value="1"/>
</dbReference>
<dbReference type="SUPFAM" id="SSF49401">
    <property type="entry name" value="Bacterial adhesins"/>
    <property type="match status" value="1"/>
</dbReference>
<accession>A0A2N5E4I3</accession>
<protein>
    <recommendedName>
        <fullName evidence="6">Fimbrial-type adhesion domain-containing protein</fullName>
    </recommendedName>
</protein>
<evidence type="ECO:0000256" key="5">
    <source>
        <dbReference type="SAM" id="MobiDB-lite"/>
    </source>
</evidence>
<organism evidence="7 8">
    <name type="scientific">Chimaeribacter californicus</name>
    <dbReference type="NCBI Taxonomy" id="2060067"/>
    <lineage>
        <taxon>Bacteria</taxon>
        <taxon>Pseudomonadati</taxon>
        <taxon>Pseudomonadota</taxon>
        <taxon>Gammaproteobacteria</taxon>
        <taxon>Enterobacterales</taxon>
        <taxon>Yersiniaceae</taxon>
        <taxon>Chimaeribacter</taxon>
    </lineage>
</organism>
<feature type="region of interest" description="Disordered" evidence="5">
    <location>
        <begin position="1"/>
        <end position="27"/>
    </location>
</feature>
<name>A0A2N5E4I3_9GAMM</name>
<evidence type="ECO:0000256" key="3">
    <source>
        <dbReference type="ARBA" id="ARBA00022729"/>
    </source>
</evidence>